<accession>A0A9E2L5A6</accession>
<evidence type="ECO:0000313" key="2">
    <source>
        <dbReference type="EMBL" id="MBU3852314.1"/>
    </source>
</evidence>
<dbReference type="Gene3D" id="2.30.180.10">
    <property type="entry name" value="FAS1 domain"/>
    <property type="match status" value="1"/>
</dbReference>
<dbReference type="InterPro" id="IPR000782">
    <property type="entry name" value="FAS1_domain"/>
</dbReference>
<proteinExistence type="predicted"/>
<dbReference type="PROSITE" id="PS51257">
    <property type="entry name" value="PROKAR_LIPOPROTEIN"/>
    <property type="match status" value="1"/>
</dbReference>
<protein>
    <recommendedName>
        <fullName evidence="1">FAS1 domain-containing protein</fullName>
    </recommendedName>
</protein>
<dbReference type="InterPro" id="IPR036378">
    <property type="entry name" value="FAS1_dom_sf"/>
</dbReference>
<dbReference type="EMBL" id="JAHLFU010000014">
    <property type="protein sequence ID" value="MBU3852314.1"/>
    <property type="molecule type" value="Genomic_DNA"/>
</dbReference>
<name>A0A9E2L5A6_9BACT</name>
<evidence type="ECO:0000313" key="3">
    <source>
        <dbReference type="Proteomes" id="UP000823865"/>
    </source>
</evidence>
<dbReference type="AlphaFoldDB" id="A0A9E2L5A6"/>
<dbReference type="SUPFAM" id="SSF82153">
    <property type="entry name" value="FAS1 domain"/>
    <property type="match status" value="1"/>
</dbReference>
<comment type="caution">
    <text evidence="2">The sequence shown here is derived from an EMBL/GenBank/DDBJ whole genome shotgun (WGS) entry which is preliminary data.</text>
</comment>
<reference evidence="2" key="1">
    <citation type="journal article" date="2021" name="PeerJ">
        <title>Extensive microbial diversity within the chicken gut microbiome revealed by metagenomics and culture.</title>
        <authorList>
            <person name="Gilroy R."/>
            <person name="Ravi A."/>
            <person name="Getino M."/>
            <person name="Pursley I."/>
            <person name="Horton D.L."/>
            <person name="Alikhan N.F."/>
            <person name="Baker D."/>
            <person name="Gharbi K."/>
            <person name="Hall N."/>
            <person name="Watson M."/>
            <person name="Adriaenssens E.M."/>
            <person name="Foster-Nyarko E."/>
            <person name="Jarju S."/>
            <person name="Secka A."/>
            <person name="Antonio M."/>
            <person name="Oren A."/>
            <person name="Chaudhuri R.R."/>
            <person name="La Ragione R."/>
            <person name="Hildebrand F."/>
            <person name="Pallen M.J."/>
        </authorList>
    </citation>
    <scope>NUCLEOTIDE SEQUENCE</scope>
    <source>
        <strain evidence="2">G3-2149</strain>
    </source>
</reference>
<dbReference type="Proteomes" id="UP000823865">
    <property type="component" value="Unassembled WGS sequence"/>
</dbReference>
<dbReference type="PROSITE" id="PS50213">
    <property type="entry name" value="FAS1"/>
    <property type="match status" value="1"/>
</dbReference>
<evidence type="ECO:0000259" key="1">
    <source>
        <dbReference type="PROSITE" id="PS50213"/>
    </source>
</evidence>
<sequence length="572" mass="64306">MSDKKYMNILGNAVFGISLLTGFTACSDSIDEHYSPSAGVATKTLWEQVVSQPDLTDLAKILEKVHYYTTENKVSGLTYKDVLQANNKLTVWAPVNGSFNVDSLLAEIDRDEYSVDKRFIRNHINTFSRSVAGTELDSILMLNSKVNVLNNAENQFKGVDIVKRNIPATNGLLHKLAHAAQFQNNLYEYMQNTPQVDSLFKFFQARDTTYIDESQSVQGGIIDGEITYADTVWTTESKAFNYSYNYQGDTWDGIAANLKNEDSTFVMIMPTNQGWRTALDKTLPFYQYMSLPYANLDDENKPQTVKPDALQKKQAQMSIVNRLVFSPNRQKYYTLEDFGNTDSLFTTRGEVIDSPYCNNIFKGIQPIPVSNGYVYLADDYRYPLTQDIEVEGENSFYWNKKMISASTTWAAASVTKANRNPKISGSVSGNAYGYSAGATGTRQAANFVFKLPNVLSATYDIWAIIVPENIADTLKQNVLPLKFKATLNYYNGKSTTLSKEGPTKDFIADTAKVDTILLFENFKFPVAYKGVSGAYPLLTLEVSSRWSEWQGYGNKYANRIYVDKIILKGKDE</sequence>
<organism evidence="2 3">
    <name type="scientific">Candidatus Paraprevotella stercoravium</name>
    <dbReference type="NCBI Taxonomy" id="2838725"/>
    <lineage>
        <taxon>Bacteria</taxon>
        <taxon>Pseudomonadati</taxon>
        <taxon>Bacteroidota</taxon>
        <taxon>Bacteroidia</taxon>
        <taxon>Bacteroidales</taxon>
        <taxon>Prevotellaceae</taxon>
        <taxon>Paraprevotella</taxon>
    </lineage>
</organism>
<gene>
    <name evidence="2" type="ORF">H9789_00520</name>
</gene>
<feature type="domain" description="FAS1" evidence="1">
    <location>
        <begin position="42"/>
        <end position="180"/>
    </location>
</feature>
<reference evidence="2" key="2">
    <citation type="submission" date="2021-04" db="EMBL/GenBank/DDBJ databases">
        <authorList>
            <person name="Gilroy R."/>
        </authorList>
    </citation>
    <scope>NUCLEOTIDE SEQUENCE</scope>
    <source>
        <strain evidence="2">G3-2149</strain>
    </source>
</reference>